<evidence type="ECO:0000259" key="2">
    <source>
        <dbReference type="Pfam" id="PF01206"/>
    </source>
</evidence>
<dbReference type="Proteomes" id="UP001210261">
    <property type="component" value="Unassembled WGS sequence"/>
</dbReference>
<dbReference type="PANTHER" id="PTHR33279:SF6">
    <property type="entry name" value="SULFUR CARRIER PROTEIN YEDF-RELATED"/>
    <property type="match status" value="1"/>
</dbReference>
<dbReference type="EMBL" id="JAQHXR010000003">
    <property type="protein sequence ID" value="MDA3969312.1"/>
    <property type="molecule type" value="Genomic_DNA"/>
</dbReference>
<evidence type="ECO:0000313" key="4">
    <source>
        <dbReference type="Proteomes" id="UP001210261"/>
    </source>
</evidence>
<dbReference type="RefSeq" id="WP_271021651.1">
    <property type="nucleotide sequence ID" value="NZ_JAQHXR010000003.1"/>
</dbReference>
<dbReference type="InterPro" id="IPR001455">
    <property type="entry name" value="TusA-like"/>
</dbReference>
<comment type="caution">
    <text evidence="3">The sequence shown here is derived from an EMBL/GenBank/DDBJ whole genome shotgun (WGS) entry which is preliminary data.</text>
</comment>
<gene>
    <name evidence="3" type="ORF">PF021_06425</name>
</gene>
<comment type="similarity">
    <text evidence="1">Belongs to the sulfur carrier protein TusA family.</text>
</comment>
<dbReference type="SUPFAM" id="SSF64307">
    <property type="entry name" value="SirA-like"/>
    <property type="match status" value="1"/>
</dbReference>
<dbReference type="InterPro" id="IPR036868">
    <property type="entry name" value="TusA-like_sf"/>
</dbReference>
<protein>
    <submittedName>
        <fullName evidence="3">Sulfurtransferase TusA family protein</fullName>
    </submittedName>
</protein>
<evidence type="ECO:0000256" key="1">
    <source>
        <dbReference type="ARBA" id="ARBA00008984"/>
    </source>
</evidence>
<reference evidence="3 4" key="1">
    <citation type="submission" date="2023-01" db="EMBL/GenBank/DDBJ databases">
        <title>Description of Helicobacter ibis sp. nov. isolated from faecal droppings of black-faced ibis (Theristicus melanopis).</title>
        <authorList>
            <person name="Lopez-Cantillo M."/>
            <person name="Vidal-Veuthey B."/>
            <person name="Mella A."/>
            <person name="De La Haba R."/>
            <person name="Collado L."/>
        </authorList>
    </citation>
    <scope>NUCLEOTIDE SEQUENCE [LARGE SCALE GENOMIC DNA]</scope>
    <source>
        <strain evidence="3 4">A82</strain>
    </source>
</reference>
<keyword evidence="4" id="KW-1185">Reference proteome</keyword>
<name>A0ABT4VFC7_9HELI</name>
<proteinExistence type="inferred from homology"/>
<evidence type="ECO:0000313" key="3">
    <source>
        <dbReference type="EMBL" id="MDA3969312.1"/>
    </source>
</evidence>
<dbReference type="Pfam" id="PF01206">
    <property type="entry name" value="TusA"/>
    <property type="match status" value="1"/>
</dbReference>
<accession>A0ABT4VFC7</accession>
<sequence>MEELDVRGLSCPEPVLQLKPLIDKNVETIKILCSCGTSSENIQRIAKNHNYEVNILENGEDCVYLLNKKEVLG</sequence>
<organism evidence="3 4">
    <name type="scientific">Helicobacter ibis</name>
    <dbReference type="NCBI Taxonomy" id="2962633"/>
    <lineage>
        <taxon>Bacteria</taxon>
        <taxon>Pseudomonadati</taxon>
        <taxon>Campylobacterota</taxon>
        <taxon>Epsilonproteobacteria</taxon>
        <taxon>Campylobacterales</taxon>
        <taxon>Helicobacteraceae</taxon>
        <taxon>Helicobacter</taxon>
    </lineage>
</organism>
<dbReference type="PANTHER" id="PTHR33279">
    <property type="entry name" value="SULFUR CARRIER PROTEIN YEDF-RELATED"/>
    <property type="match status" value="1"/>
</dbReference>
<dbReference type="Gene3D" id="3.30.110.40">
    <property type="entry name" value="TusA-like domain"/>
    <property type="match status" value="1"/>
</dbReference>
<feature type="domain" description="UPF0033" evidence="2">
    <location>
        <begin position="2"/>
        <end position="62"/>
    </location>
</feature>